<dbReference type="InterPro" id="IPR004101">
    <property type="entry name" value="Mur_ligase_C"/>
</dbReference>
<keyword evidence="7 12" id="KW-0067">ATP-binding</keyword>
<feature type="binding site" evidence="12">
    <location>
        <position position="30"/>
    </location>
    <ligand>
        <name>UDP-N-acetyl-alpha-D-muramoyl-L-alanyl-D-glutamate</name>
        <dbReference type="ChEBI" id="CHEBI:83900"/>
    </ligand>
</feature>
<keyword evidence="12" id="KW-0460">Magnesium</keyword>
<comment type="pathway">
    <text evidence="1 12 13">Cell wall biogenesis; peptidoglycan biosynthesis.</text>
</comment>
<dbReference type="HAMAP" id="MF_00208">
    <property type="entry name" value="MurE"/>
    <property type="match status" value="1"/>
</dbReference>
<dbReference type="PROSITE" id="PS01011">
    <property type="entry name" value="FOLYLPOLYGLU_SYNT_1"/>
    <property type="match status" value="1"/>
</dbReference>
<dbReference type="InterPro" id="IPR005761">
    <property type="entry name" value="UDP-N-AcMur-Glu-dNH2Pim_ligase"/>
</dbReference>
<dbReference type="GO" id="GO:0004326">
    <property type="term" value="F:tetrahydrofolylpolyglutamate synthase activity"/>
    <property type="evidence" value="ECO:0007669"/>
    <property type="project" value="InterPro"/>
</dbReference>
<dbReference type="InterPro" id="IPR036615">
    <property type="entry name" value="Mur_ligase_C_dom_sf"/>
</dbReference>
<dbReference type="Gene3D" id="3.90.190.20">
    <property type="entry name" value="Mur ligase, C-terminal domain"/>
    <property type="match status" value="1"/>
</dbReference>
<name>E3DQH2_HALPG</name>
<dbReference type="Pfam" id="PF01225">
    <property type="entry name" value="Mur_ligase"/>
    <property type="match status" value="1"/>
</dbReference>
<protein>
    <recommendedName>
        <fullName evidence="12">UDP-N-acetylmuramoyl-L-alanyl-D-glutamate--2,6-diaminopimelate ligase</fullName>
        <ecNumber evidence="12">6.3.2.13</ecNumber>
    </recommendedName>
    <alternativeName>
        <fullName evidence="12">Meso-A2pm-adding enzyme</fullName>
    </alternativeName>
    <alternativeName>
        <fullName evidence="12">Meso-diaminopimelate-adding enzyme</fullName>
    </alternativeName>
    <alternativeName>
        <fullName evidence="12">UDP-MurNAc-L-Ala-D-Glu:meso-diaminopimelate ligase</fullName>
    </alternativeName>
    <alternativeName>
        <fullName evidence="12">UDP-MurNAc-tripeptide synthetase</fullName>
    </alternativeName>
    <alternativeName>
        <fullName evidence="12">UDP-N-acetylmuramyl-tripeptide synthetase</fullName>
    </alternativeName>
</protein>
<reference evidence="17 18" key="2">
    <citation type="journal article" date="2011" name="Stand. Genomic Sci.">
        <title>Complete genome sequence of the extremely halophilic Halanaerobium praevalens type strain (GSL).</title>
        <authorList>
            <person name="Ivanova N."/>
            <person name="Sikorski J."/>
            <person name="Chertkov O."/>
            <person name="Nolan M."/>
            <person name="Lucas S."/>
            <person name="Hammon N."/>
            <person name="Deshpande S."/>
            <person name="Cheng J.F."/>
            <person name="Tapia R."/>
            <person name="Han C."/>
            <person name="Goodwin L."/>
            <person name="Pitluck S."/>
            <person name="Huntemann M."/>
            <person name="Liolios K."/>
            <person name="Pagani I."/>
            <person name="Mavromatis K."/>
            <person name="Ovchinikova G."/>
            <person name="Pati A."/>
            <person name="Chen A."/>
            <person name="Palaniappan K."/>
            <person name="Land M."/>
            <person name="Hauser L."/>
            <person name="Brambilla E.M."/>
            <person name="Kannan K.P."/>
            <person name="Rohde M."/>
            <person name="Tindall B.J."/>
            <person name="Goker M."/>
            <person name="Detter J.C."/>
            <person name="Woyke T."/>
            <person name="Bristow J."/>
            <person name="Eisen J.A."/>
            <person name="Markowitz V."/>
            <person name="Hugenholtz P."/>
            <person name="Kyrpides N.C."/>
            <person name="Klenk H.P."/>
            <person name="Lapidus A."/>
        </authorList>
    </citation>
    <scope>NUCLEOTIDE SEQUENCE [LARGE SCALE GENOMIC DNA]</scope>
    <source>
        <strain evidence="18">ATCC 33744 / DSM 2228 / GSL</strain>
    </source>
</reference>
<evidence type="ECO:0000256" key="13">
    <source>
        <dbReference type="RuleBase" id="RU004135"/>
    </source>
</evidence>
<evidence type="ECO:0000256" key="6">
    <source>
        <dbReference type="ARBA" id="ARBA00022741"/>
    </source>
</evidence>
<keyword evidence="8 12" id="KW-0133">Cell shape</keyword>
<feature type="binding site" evidence="12">
    <location>
        <position position="180"/>
    </location>
    <ligand>
        <name>UDP-N-acetyl-alpha-D-muramoyl-L-alanyl-D-glutamate</name>
        <dbReference type="ChEBI" id="CHEBI:83900"/>
    </ligand>
</feature>
<evidence type="ECO:0000256" key="8">
    <source>
        <dbReference type="ARBA" id="ARBA00022960"/>
    </source>
</evidence>
<keyword evidence="11 12" id="KW-0961">Cell wall biogenesis/degradation</keyword>
<evidence type="ECO:0000313" key="18">
    <source>
        <dbReference type="Proteomes" id="UP000006866"/>
    </source>
</evidence>
<comment type="cofactor">
    <cofactor evidence="12">
        <name>Mg(2+)</name>
        <dbReference type="ChEBI" id="CHEBI:18420"/>
    </cofactor>
</comment>
<dbReference type="GO" id="GO:0005524">
    <property type="term" value="F:ATP binding"/>
    <property type="evidence" value="ECO:0007669"/>
    <property type="project" value="UniProtKB-UniRule"/>
</dbReference>
<dbReference type="GO" id="GO:0000287">
    <property type="term" value="F:magnesium ion binding"/>
    <property type="evidence" value="ECO:0007669"/>
    <property type="project" value="UniProtKB-UniRule"/>
</dbReference>
<keyword evidence="9 12" id="KW-0573">Peptidoglycan synthesis</keyword>
<evidence type="ECO:0000259" key="14">
    <source>
        <dbReference type="Pfam" id="PF01225"/>
    </source>
</evidence>
<feature type="binding site" evidence="12">
    <location>
        <begin position="404"/>
        <end position="407"/>
    </location>
    <ligand>
        <name>meso-2,6-diaminopimelate</name>
        <dbReference type="ChEBI" id="CHEBI:57791"/>
    </ligand>
</feature>
<dbReference type="InterPro" id="IPR018109">
    <property type="entry name" value="Folylpolyglutamate_synth_CS"/>
</dbReference>
<dbReference type="Proteomes" id="UP000006866">
    <property type="component" value="Chromosome"/>
</dbReference>
<dbReference type="InterPro" id="IPR013221">
    <property type="entry name" value="Mur_ligase_cen"/>
</dbReference>
<feature type="domain" description="Mur ligase N-terminal catalytic" evidence="14">
    <location>
        <begin position="22"/>
        <end position="96"/>
    </location>
</feature>
<dbReference type="SUPFAM" id="SSF53244">
    <property type="entry name" value="MurD-like peptide ligases, peptide-binding domain"/>
    <property type="match status" value="1"/>
</dbReference>
<comment type="catalytic activity">
    <reaction evidence="12">
        <text>UDP-N-acetyl-alpha-D-muramoyl-L-alanyl-D-glutamate + meso-2,6-diaminopimelate + ATP = UDP-N-acetyl-alpha-D-muramoyl-L-alanyl-gamma-D-glutamyl-meso-2,6-diaminopimelate + ADP + phosphate + H(+)</text>
        <dbReference type="Rhea" id="RHEA:23676"/>
        <dbReference type="ChEBI" id="CHEBI:15378"/>
        <dbReference type="ChEBI" id="CHEBI:30616"/>
        <dbReference type="ChEBI" id="CHEBI:43474"/>
        <dbReference type="ChEBI" id="CHEBI:57791"/>
        <dbReference type="ChEBI" id="CHEBI:83900"/>
        <dbReference type="ChEBI" id="CHEBI:83905"/>
        <dbReference type="ChEBI" id="CHEBI:456216"/>
        <dbReference type="EC" id="6.3.2.13"/>
    </reaction>
</comment>
<dbReference type="Gene3D" id="3.40.1190.10">
    <property type="entry name" value="Mur-like, catalytic domain"/>
    <property type="match status" value="1"/>
</dbReference>
<gene>
    <name evidence="12" type="primary">murE</name>
    <name evidence="17" type="ordered locus">Hprae_0714</name>
</gene>
<evidence type="ECO:0000256" key="7">
    <source>
        <dbReference type="ARBA" id="ARBA00022840"/>
    </source>
</evidence>
<evidence type="ECO:0000259" key="15">
    <source>
        <dbReference type="Pfam" id="PF02875"/>
    </source>
</evidence>
<feature type="binding site" evidence="12">
    <location>
        <position position="460"/>
    </location>
    <ligand>
        <name>meso-2,6-diaminopimelate</name>
        <dbReference type="ChEBI" id="CHEBI:57791"/>
    </ligand>
</feature>
<dbReference type="EC" id="6.3.2.13" evidence="12"/>
<dbReference type="NCBIfam" id="TIGR01085">
    <property type="entry name" value="murE"/>
    <property type="match status" value="1"/>
</dbReference>
<proteinExistence type="inferred from homology"/>
<feature type="binding site" evidence="12">
    <location>
        <begin position="153"/>
        <end position="154"/>
    </location>
    <ligand>
        <name>UDP-N-acetyl-alpha-D-muramoyl-L-alanyl-D-glutamate</name>
        <dbReference type="ChEBI" id="CHEBI:83900"/>
    </ligand>
</feature>
<feature type="domain" description="Mur ligase central" evidence="16">
    <location>
        <begin position="109"/>
        <end position="308"/>
    </location>
</feature>
<dbReference type="InterPro" id="IPR035911">
    <property type="entry name" value="MurE/MurF_N"/>
</dbReference>
<dbReference type="STRING" id="572479.Hprae_0714"/>
<dbReference type="Pfam" id="PF08245">
    <property type="entry name" value="Mur_ligase_M"/>
    <property type="match status" value="1"/>
</dbReference>
<dbReference type="PANTHER" id="PTHR23135">
    <property type="entry name" value="MUR LIGASE FAMILY MEMBER"/>
    <property type="match status" value="1"/>
</dbReference>
<accession>E3DQH2</accession>
<evidence type="ECO:0000259" key="16">
    <source>
        <dbReference type="Pfam" id="PF08245"/>
    </source>
</evidence>
<dbReference type="Gene3D" id="3.40.1390.10">
    <property type="entry name" value="MurE/MurF, N-terminal domain"/>
    <property type="match status" value="1"/>
</dbReference>
<evidence type="ECO:0000256" key="10">
    <source>
        <dbReference type="ARBA" id="ARBA00023306"/>
    </source>
</evidence>
<dbReference type="SUPFAM" id="SSF53623">
    <property type="entry name" value="MurD-like peptide ligases, catalytic domain"/>
    <property type="match status" value="1"/>
</dbReference>
<dbReference type="KEGG" id="hpk:Hprae_0714"/>
<dbReference type="GO" id="GO:0008765">
    <property type="term" value="F:UDP-N-acetylmuramoylalanyl-D-glutamate-2,6-diaminopimelate ligase activity"/>
    <property type="evidence" value="ECO:0007669"/>
    <property type="project" value="UniProtKB-UniRule"/>
</dbReference>
<comment type="caution">
    <text evidence="12">Lacks conserved residue(s) required for the propagation of feature annotation.</text>
</comment>
<evidence type="ECO:0000256" key="1">
    <source>
        <dbReference type="ARBA" id="ARBA00004752"/>
    </source>
</evidence>
<dbReference type="UniPathway" id="UPA00219"/>
<feature type="domain" description="Mur ligase C-terminal" evidence="15">
    <location>
        <begin position="331"/>
        <end position="458"/>
    </location>
</feature>
<dbReference type="NCBIfam" id="NF001126">
    <property type="entry name" value="PRK00139.1-4"/>
    <property type="match status" value="1"/>
</dbReference>
<dbReference type="InterPro" id="IPR036565">
    <property type="entry name" value="Mur-like_cat_sf"/>
</dbReference>
<feature type="short sequence motif" description="Meso-diaminopimelate recognition motif" evidence="12">
    <location>
        <begin position="404"/>
        <end position="407"/>
    </location>
</feature>
<dbReference type="GO" id="GO:0071555">
    <property type="term" value="P:cell wall organization"/>
    <property type="evidence" value="ECO:0007669"/>
    <property type="project" value="UniProtKB-KW"/>
</dbReference>
<comment type="subcellular location">
    <subcellularLocation>
        <location evidence="12 13">Cytoplasm</location>
    </subcellularLocation>
</comment>
<dbReference type="AlphaFoldDB" id="E3DQH2"/>
<feature type="binding site" evidence="12">
    <location>
        <position position="188"/>
    </location>
    <ligand>
        <name>UDP-N-acetyl-alpha-D-muramoyl-L-alanyl-D-glutamate</name>
        <dbReference type="ChEBI" id="CHEBI:83900"/>
    </ligand>
</feature>
<feature type="binding site" evidence="12">
    <location>
        <begin position="111"/>
        <end position="117"/>
    </location>
    <ligand>
        <name>ATP</name>
        <dbReference type="ChEBI" id="CHEBI:30616"/>
    </ligand>
</feature>
<comment type="PTM">
    <text evidence="12">Carboxylation is probably crucial for Mg(2+) binding and, consequently, for the gamma-phosphate positioning of ATP.</text>
</comment>
<evidence type="ECO:0000256" key="5">
    <source>
        <dbReference type="ARBA" id="ARBA00022618"/>
    </source>
</evidence>
<dbReference type="GO" id="GO:0008360">
    <property type="term" value="P:regulation of cell shape"/>
    <property type="evidence" value="ECO:0007669"/>
    <property type="project" value="UniProtKB-KW"/>
</dbReference>
<dbReference type="PATRIC" id="fig|572479.3.peg.721"/>
<keyword evidence="10 12" id="KW-0131">Cell cycle</keyword>
<dbReference type="Pfam" id="PF02875">
    <property type="entry name" value="Mur_ligase_C"/>
    <property type="match status" value="1"/>
</dbReference>
<keyword evidence="18" id="KW-1185">Reference proteome</keyword>
<dbReference type="GO" id="GO:0051301">
    <property type="term" value="P:cell division"/>
    <property type="evidence" value="ECO:0007669"/>
    <property type="project" value="UniProtKB-KW"/>
</dbReference>
<evidence type="ECO:0000256" key="12">
    <source>
        <dbReference type="HAMAP-Rule" id="MF_00208"/>
    </source>
</evidence>
<dbReference type="eggNOG" id="COG0769">
    <property type="taxonomic scope" value="Bacteria"/>
</dbReference>
<comment type="function">
    <text evidence="12">Catalyzes the addition of meso-diaminopimelic acid to the nucleotide precursor UDP-N-acetylmuramoyl-L-alanyl-D-glutamate (UMAG) in the biosynthesis of bacterial cell-wall peptidoglycan.</text>
</comment>
<dbReference type="SUPFAM" id="SSF63418">
    <property type="entry name" value="MurE/MurF N-terminal domain"/>
    <property type="match status" value="1"/>
</dbReference>
<organism evidence="17 18">
    <name type="scientific">Halanaerobium praevalens (strain ATCC 33744 / DSM 2228 / GSL)</name>
    <dbReference type="NCBI Taxonomy" id="572479"/>
    <lineage>
        <taxon>Bacteria</taxon>
        <taxon>Bacillati</taxon>
        <taxon>Bacillota</taxon>
        <taxon>Clostridia</taxon>
        <taxon>Halanaerobiales</taxon>
        <taxon>Halanaerobiaceae</taxon>
        <taxon>Halanaerobium</taxon>
    </lineage>
</organism>
<feature type="binding site" evidence="12">
    <location>
        <position position="380"/>
    </location>
    <ligand>
        <name>meso-2,6-diaminopimelate</name>
        <dbReference type="ChEBI" id="CHEBI:57791"/>
    </ligand>
</feature>
<dbReference type="GO" id="GO:0005737">
    <property type="term" value="C:cytoplasm"/>
    <property type="evidence" value="ECO:0007669"/>
    <property type="project" value="UniProtKB-SubCell"/>
</dbReference>
<evidence type="ECO:0000313" key="17">
    <source>
        <dbReference type="EMBL" id="ADO76868.1"/>
    </source>
</evidence>
<dbReference type="GO" id="GO:0009252">
    <property type="term" value="P:peptidoglycan biosynthetic process"/>
    <property type="evidence" value="ECO:0007669"/>
    <property type="project" value="UniProtKB-UniRule"/>
</dbReference>
<dbReference type="PANTHER" id="PTHR23135:SF4">
    <property type="entry name" value="UDP-N-ACETYLMURAMOYL-L-ALANYL-D-GLUTAMATE--2,6-DIAMINOPIMELATE LIGASE MURE HOMOLOG, CHLOROPLASTIC"/>
    <property type="match status" value="1"/>
</dbReference>
<keyword evidence="5 12" id="KW-0132">Cell division</keyword>
<dbReference type="EMBL" id="CP002175">
    <property type="protein sequence ID" value="ADO76868.1"/>
    <property type="molecule type" value="Genomic_DNA"/>
</dbReference>
<evidence type="ECO:0000256" key="11">
    <source>
        <dbReference type="ARBA" id="ARBA00023316"/>
    </source>
</evidence>
<dbReference type="InterPro" id="IPR000713">
    <property type="entry name" value="Mur_ligase_N"/>
</dbReference>
<reference evidence="18" key="1">
    <citation type="submission" date="2010-10" db="EMBL/GenBank/DDBJ databases">
        <title>The complete genome of Halanaerobium praevalens DSM 2228.</title>
        <authorList>
            <consortium name="US DOE Joint Genome Institute (JGI-PGF)"/>
            <person name="Lucas S."/>
            <person name="Copeland A."/>
            <person name="Lapidus A."/>
            <person name="Glavina del Rio T."/>
            <person name="Dalin E."/>
            <person name="Tice H."/>
            <person name="Bruce D."/>
            <person name="Goodwin L."/>
            <person name="Pitluck S."/>
            <person name="Kyrpides N."/>
            <person name="Mavromatis K."/>
            <person name="Ivanova N."/>
            <person name="Ovchinnikova G."/>
            <person name="Chertkov O."/>
            <person name="Detter J.C."/>
            <person name="Han C."/>
            <person name="Larimer F."/>
            <person name="Land M."/>
            <person name="Hauser L."/>
            <person name="Markowitz V."/>
            <person name="Cheng J.-F."/>
            <person name="Hugenholtz P."/>
            <person name="Woyke T."/>
            <person name="Wu D."/>
            <person name="Tindall B."/>
            <person name="Pomrenke H.G."/>
            <person name="Brambilla E."/>
            <person name="Klenk H.-P."/>
            <person name="Eisen J.A."/>
        </authorList>
    </citation>
    <scope>NUCLEOTIDE SEQUENCE [LARGE SCALE GENOMIC DNA]</scope>
    <source>
        <strain evidence="18">ATCC 33744 / DSM 2228 / GSL</strain>
    </source>
</reference>
<evidence type="ECO:0000256" key="2">
    <source>
        <dbReference type="ARBA" id="ARBA00005898"/>
    </source>
</evidence>
<dbReference type="RefSeq" id="WP_014552901.1">
    <property type="nucleotide sequence ID" value="NC_017455.1"/>
</dbReference>
<feature type="modified residue" description="N6-carboxylysine" evidence="12">
    <location>
        <position position="220"/>
    </location>
</feature>
<dbReference type="HOGENOM" id="CLU_022291_4_1_9"/>
<dbReference type="OrthoDB" id="9800958at2"/>
<evidence type="ECO:0000256" key="3">
    <source>
        <dbReference type="ARBA" id="ARBA00022490"/>
    </source>
</evidence>
<sequence length="486" mass="54868">MQLNKILKNINYEIKAGNIKKEISEIKYDSRAIKTGNLFIAISGFKIDGHQYISQAIENGATAIIIEKELEVYEKDITYLKVENSRQVMSILAKNFFDNPLKEIKLIGITGTNGKTTTAYLLYKILQKYAGQAALFGTISNIIGSETLSSNRTTPESLDLYRYFAQMKKKGIKYGVMEVSSHALDLYRVESIDFEAAIFTNLSPEHLDYHQSLDNYREVKSRLFSQLKPNKYAIINADDPNSEYIKKKSEAQNLSYSLDTKSADLYTTEFKLKQTGLEYKTGGKLVANFKLNLGGLFNIYNSLAVVLTALVLGIEKNIIKKALADFDSVPGRFEIIDQGQKFQLIVDYAHTPDAMENILKAALNIKKNKLIILFGCGGDRDRSKRPLMAALAEKYADSIIISNDNPRSESPTKIFKEIEKGFSSNFTNYSIIPDRKKGIKAAIELAKKDDLVLLLGRGHEKYQVIKERKIELDDRQVAIQALKDRE</sequence>
<keyword evidence="6 12" id="KW-0547">Nucleotide-binding</keyword>
<evidence type="ECO:0000256" key="4">
    <source>
        <dbReference type="ARBA" id="ARBA00022598"/>
    </source>
</evidence>
<keyword evidence="4 12" id="KW-0436">Ligase</keyword>
<keyword evidence="3 12" id="KW-0963">Cytoplasm</keyword>
<comment type="similarity">
    <text evidence="2 12">Belongs to the MurCDEF family. MurE subfamily.</text>
</comment>
<evidence type="ECO:0000256" key="9">
    <source>
        <dbReference type="ARBA" id="ARBA00022984"/>
    </source>
</evidence>
<feature type="binding site" evidence="12">
    <location>
        <position position="456"/>
    </location>
    <ligand>
        <name>meso-2,6-diaminopimelate</name>
        <dbReference type="ChEBI" id="CHEBI:57791"/>
    </ligand>
</feature>